<feature type="transmembrane region" description="Helical" evidence="7">
    <location>
        <begin position="107"/>
        <end position="130"/>
    </location>
</feature>
<dbReference type="AlphaFoldDB" id="A0A3N0CE58"/>
<evidence type="ECO:0000256" key="5">
    <source>
        <dbReference type="ARBA" id="ARBA00023136"/>
    </source>
</evidence>
<keyword evidence="4 7" id="KW-1133">Transmembrane helix</keyword>
<evidence type="ECO:0000256" key="7">
    <source>
        <dbReference type="SAM" id="Phobius"/>
    </source>
</evidence>
<feature type="transmembrane region" description="Helical" evidence="7">
    <location>
        <begin position="414"/>
        <end position="435"/>
    </location>
</feature>
<evidence type="ECO:0000313" key="8">
    <source>
        <dbReference type="EMBL" id="RNL61735.1"/>
    </source>
</evidence>
<feature type="transmembrane region" description="Helical" evidence="7">
    <location>
        <begin position="21"/>
        <end position="39"/>
    </location>
</feature>
<protein>
    <submittedName>
        <fullName evidence="8">APC family permease</fullName>
    </submittedName>
</protein>
<sequence length="493" mass="53138">MSEKRLDEVGHLERSIDWKQGLAIALGVPLLILPSLGYIPLYLSAAAILVWGLSVLQGFMQSTAYAEMATTFPKASGLPGFAQHVFRTENYQGKYDKGKLIGGFSAWSYWFAWNPVLAIFSILVGGYLHGLFPVLGEMFTEYQLALISGLVIFTGLIVVNWFGLKDGAILGYILAAVSLIPLVILAVAPFATGKVELSNVTGSWLPADWAWDMHHVLILFGIFAIAQWSACAWETAAIYGPEYKNPSKDVPKALFACGIICFFSFVLVQAAVIGVLGVDGVLAEPVSPLIPVAQAVFGQAGTMITIIMLIAAMILIIQTAYLGSSRAMHSMATEGNLPKVFGKTNRHGTPFVAMVVIGAFNLVLISMGTPAAILAASAIGYTCANGISLFAYVKAKKHPAFADLERPFKAPRGWKNVAIIFGLINLPLFLIGVVYLNSLEIGWASTWVGFIVLSLYIPIWFYSQHETRRANAKAATAHSSDHDPAGIENSSTS</sequence>
<keyword evidence="2" id="KW-1003">Cell membrane</keyword>
<proteinExistence type="predicted"/>
<dbReference type="InterPro" id="IPR050367">
    <property type="entry name" value="APC_superfamily"/>
</dbReference>
<reference evidence="8 9" key="1">
    <citation type="submission" date="2018-10" db="EMBL/GenBank/DDBJ databases">
        <title>Genome sequencing of Arthrobacter oryzae TNB02.</title>
        <authorList>
            <person name="Cho Y.-J."/>
            <person name="Cho A."/>
            <person name="Kim O.-S."/>
        </authorList>
    </citation>
    <scope>NUCLEOTIDE SEQUENCE [LARGE SCALE GENOMIC DNA]</scope>
    <source>
        <strain evidence="8 9">TNB02</strain>
    </source>
</reference>
<keyword evidence="3 7" id="KW-0812">Transmembrane</keyword>
<dbReference type="GO" id="GO:0005886">
    <property type="term" value="C:plasma membrane"/>
    <property type="evidence" value="ECO:0007669"/>
    <property type="project" value="UniProtKB-SubCell"/>
</dbReference>
<evidence type="ECO:0000256" key="3">
    <source>
        <dbReference type="ARBA" id="ARBA00022692"/>
    </source>
</evidence>
<feature type="transmembrane region" description="Helical" evidence="7">
    <location>
        <begin position="45"/>
        <end position="66"/>
    </location>
</feature>
<evidence type="ECO:0000256" key="2">
    <source>
        <dbReference type="ARBA" id="ARBA00022475"/>
    </source>
</evidence>
<evidence type="ECO:0000313" key="9">
    <source>
        <dbReference type="Proteomes" id="UP000273807"/>
    </source>
</evidence>
<comment type="caution">
    <text evidence="8">The sequence shown here is derived from an EMBL/GenBank/DDBJ whole genome shotgun (WGS) entry which is preliminary data.</text>
</comment>
<feature type="transmembrane region" description="Helical" evidence="7">
    <location>
        <begin position="373"/>
        <end position="393"/>
    </location>
</feature>
<dbReference type="OrthoDB" id="9762947at2"/>
<dbReference type="Pfam" id="PF13520">
    <property type="entry name" value="AA_permease_2"/>
    <property type="match status" value="1"/>
</dbReference>
<feature type="transmembrane region" description="Helical" evidence="7">
    <location>
        <begin position="296"/>
        <end position="322"/>
    </location>
</feature>
<dbReference type="InterPro" id="IPR002293">
    <property type="entry name" value="AA/rel_permease1"/>
</dbReference>
<dbReference type="RefSeq" id="WP_123253667.1">
    <property type="nucleotide sequence ID" value="NZ_RBED01000010.1"/>
</dbReference>
<dbReference type="EMBL" id="RBED01000010">
    <property type="protein sequence ID" value="RNL61735.1"/>
    <property type="molecule type" value="Genomic_DNA"/>
</dbReference>
<feature type="transmembrane region" description="Helical" evidence="7">
    <location>
        <begin position="253"/>
        <end position="276"/>
    </location>
</feature>
<dbReference type="Proteomes" id="UP000273807">
    <property type="component" value="Unassembled WGS sequence"/>
</dbReference>
<evidence type="ECO:0000256" key="6">
    <source>
        <dbReference type="SAM" id="MobiDB-lite"/>
    </source>
</evidence>
<dbReference type="PANTHER" id="PTHR42770">
    <property type="entry name" value="AMINO ACID TRANSPORTER-RELATED"/>
    <property type="match status" value="1"/>
</dbReference>
<organism evidence="8 9">
    <name type="scientific">Arthrobacter oryzae</name>
    <dbReference type="NCBI Taxonomy" id="409290"/>
    <lineage>
        <taxon>Bacteria</taxon>
        <taxon>Bacillati</taxon>
        <taxon>Actinomycetota</taxon>
        <taxon>Actinomycetes</taxon>
        <taxon>Micrococcales</taxon>
        <taxon>Micrococcaceae</taxon>
        <taxon>Arthrobacter</taxon>
    </lineage>
</organism>
<gene>
    <name evidence="8" type="ORF">D7003_01050</name>
</gene>
<feature type="region of interest" description="Disordered" evidence="6">
    <location>
        <begin position="473"/>
        <end position="493"/>
    </location>
</feature>
<feature type="transmembrane region" description="Helical" evidence="7">
    <location>
        <begin position="213"/>
        <end position="233"/>
    </location>
</feature>
<keyword evidence="9" id="KW-1185">Reference proteome</keyword>
<dbReference type="PANTHER" id="PTHR42770:SF11">
    <property type="entry name" value="INNER MEMBRANE TRANSPORT PROTEIN YBAT"/>
    <property type="match status" value="1"/>
</dbReference>
<dbReference type="Gene3D" id="1.20.1740.10">
    <property type="entry name" value="Amino acid/polyamine transporter I"/>
    <property type="match status" value="1"/>
</dbReference>
<dbReference type="GO" id="GO:0022857">
    <property type="term" value="F:transmembrane transporter activity"/>
    <property type="evidence" value="ECO:0007669"/>
    <property type="project" value="InterPro"/>
</dbReference>
<comment type="subcellular location">
    <subcellularLocation>
        <location evidence="1">Cell membrane</location>
        <topology evidence="1">Multi-pass membrane protein</topology>
    </subcellularLocation>
</comment>
<feature type="transmembrane region" description="Helical" evidence="7">
    <location>
        <begin position="348"/>
        <end position="367"/>
    </location>
</feature>
<evidence type="ECO:0000256" key="4">
    <source>
        <dbReference type="ARBA" id="ARBA00022989"/>
    </source>
</evidence>
<keyword evidence="5 7" id="KW-0472">Membrane</keyword>
<feature type="transmembrane region" description="Helical" evidence="7">
    <location>
        <begin position="441"/>
        <end position="463"/>
    </location>
</feature>
<accession>A0A3N0CE58</accession>
<name>A0A3N0CE58_9MICC</name>
<feature type="transmembrane region" description="Helical" evidence="7">
    <location>
        <begin position="169"/>
        <end position="193"/>
    </location>
</feature>
<feature type="transmembrane region" description="Helical" evidence="7">
    <location>
        <begin position="142"/>
        <end position="162"/>
    </location>
</feature>
<dbReference type="PIRSF" id="PIRSF006060">
    <property type="entry name" value="AA_transporter"/>
    <property type="match status" value="1"/>
</dbReference>
<evidence type="ECO:0000256" key="1">
    <source>
        <dbReference type="ARBA" id="ARBA00004651"/>
    </source>
</evidence>